<feature type="transmembrane region" description="Helical" evidence="1">
    <location>
        <begin position="40"/>
        <end position="59"/>
    </location>
</feature>
<dbReference type="EMBL" id="WKKY01000465">
    <property type="protein sequence ID" value="MSE21529.1"/>
    <property type="molecule type" value="Genomic_DNA"/>
</dbReference>
<gene>
    <name evidence="2" type="ORF">GKC44_09840</name>
</gene>
<keyword evidence="1" id="KW-1133">Transmembrane helix</keyword>
<evidence type="ECO:0000313" key="3">
    <source>
        <dbReference type="Proteomes" id="UP000491237"/>
    </source>
</evidence>
<keyword evidence="1" id="KW-0812">Transmembrane</keyword>
<accession>A0A844EH43</accession>
<sequence>MKKAIRILLGVVIAIVGVILTFLGIFSLGPLPLPAFSTGVYWAIIAGVSGIICGLIFLFPLSNKLIYFTSTLLIILNIIALISEFMLNYHPFSILYIAEILLGVLQSSTSFIENRQ</sequence>
<feature type="transmembrane region" description="Helical" evidence="1">
    <location>
        <begin position="7"/>
        <end position="28"/>
    </location>
</feature>
<dbReference type="Proteomes" id="UP000491237">
    <property type="component" value="Unassembled WGS sequence"/>
</dbReference>
<evidence type="ECO:0000313" key="2">
    <source>
        <dbReference type="EMBL" id="MSE21529.1"/>
    </source>
</evidence>
<protein>
    <submittedName>
        <fullName evidence="2">Uncharacterized protein</fullName>
    </submittedName>
</protein>
<organism evidence="2 3">
    <name type="scientific">Lentilactobacillus parabuchneri</name>
    <dbReference type="NCBI Taxonomy" id="152331"/>
    <lineage>
        <taxon>Bacteria</taxon>
        <taxon>Bacillati</taxon>
        <taxon>Bacillota</taxon>
        <taxon>Bacilli</taxon>
        <taxon>Lactobacillales</taxon>
        <taxon>Lactobacillaceae</taxon>
        <taxon>Lentilactobacillus</taxon>
    </lineage>
</organism>
<dbReference type="AlphaFoldDB" id="A0A844EH43"/>
<evidence type="ECO:0000256" key="1">
    <source>
        <dbReference type="SAM" id="Phobius"/>
    </source>
</evidence>
<name>A0A844EH43_9LACO</name>
<comment type="caution">
    <text evidence="2">The sequence shown here is derived from an EMBL/GenBank/DDBJ whole genome shotgun (WGS) entry which is preliminary data.</text>
</comment>
<keyword evidence="1" id="KW-0472">Membrane</keyword>
<reference evidence="2 3" key="1">
    <citation type="submission" date="2019-11" db="EMBL/GenBank/DDBJ databases">
        <title>Draft Genome Sequence of Plant Growth-Promoting Rhizosphere-Associated Bacteria.</title>
        <authorList>
            <person name="Vasilyev I.Y."/>
            <person name="Radchenko V."/>
            <person name="Ilnitskaya E.V."/>
        </authorList>
    </citation>
    <scope>NUCLEOTIDE SEQUENCE [LARGE SCALE GENOMIC DNA]</scope>
    <source>
        <strain evidence="2 3">VRA_07sq_f</strain>
    </source>
</reference>
<feature type="transmembrane region" description="Helical" evidence="1">
    <location>
        <begin position="66"/>
        <end position="87"/>
    </location>
</feature>
<proteinExistence type="predicted"/>